<evidence type="ECO:0000259" key="2">
    <source>
        <dbReference type="Pfam" id="PF02179"/>
    </source>
</evidence>
<evidence type="ECO:0000313" key="3">
    <source>
        <dbReference type="EMBL" id="EHA51144.1"/>
    </source>
</evidence>
<dbReference type="RefSeq" id="XP_003717463.1">
    <property type="nucleotide sequence ID" value="XM_003717415.1"/>
</dbReference>
<dbReference type="EMBL" id="CM001234">
    <property type="protein sequence ID" value="EHA51144.1"/>
    <property type="molecule type" value="Genomic_DNA"/>
</dbReference>
<gene>
    <name evidence="3" type="ORF">MGG_10042</name>
</gene>
<dbReference type="GO" id="GO:0051087">
    <property type="term" value="F:protein-folding chaperone binding"/>
    <property type="evidence" value="ECO:0007669"/>
    <property type="project" value="InterPro"/>
</dbReference>
<reference key="2">
    <citation type="submission" date="2011-05" db="EMBL/GenBank/DDBJ databases">
        <title>The Genome Sequence of Magnaporthe oryzae 70-15.</title>
        <authorList>
            <consortium name="The Broad Institute Genome Sequencing Platform"/>
            <person name="Ma L.-J."/>
            <person name="Dead R."/>
            <person name="Young S.K."/>
            <person name="Zeng Q."/>
            <person name="Gargeya S."/>
            <person name="Fitzgerald M."/>
            <person name="Haas B."/>
            <person name="Abouelleil A."/>
            <person name="Alvarado L."/>
            <person name="Arachchi H.M."/>
            <person name="Berlin A."/>
            <person name="Brown A."/>
            <person name="Chapman S.B."/>
            <person name="Chen Z."/>
            <person name="Dunbar C."/>
            <person name="Freedman E."/>
            <person name="Gearin G."/>
            <person name="Gellesch M."/>
            <person name="Goldberg J."/>
            <person name="Griggs A."/>
            <person name="Gujja S."/>
            <person name="Heiman D."/>
            <person name="Howarth C."/>
            <person name="Larson L."/>
            <person name="Lui A."/>
            <person name="MacDonald P.J.P."/>
            <person name="Mehta T."/>
            <person name="Montmayeur A."/>
            <person name="Murphy C."/>
            <person name="Neiman D."/>
            <person name="Pearson M."/>
            <person name="Priest M."/>
            <person name="Roberts A."/>
            <person name="Saif S."/>
            <person name="Shea T."/>
            <person name="Shenoy N."/>
            <person name="Sisk P."/>
            <person name="Stolte C."/>
            <person name="Sykes S."/>
            <person name="Yandava C."/>
            <person name="Wortman J."/>
            <person name="Nusbaum C."/>
            <person name="Birren B."/>
        </authorList>
    </citation>
    <scope>NUCLEOTIDE SEQUENCE</scope>
    <source>
        <strain>70-15</strain>
    </source>
</reference>
<name>G4N9A3_PYRO7</name>
<organism evidence="3 4">
    <name type="scientific">Pyricularia oryzae (strain 70-15 / ATCC MYA-4617 / FGSC 8958)</name>
    <name type="common">Rice blast fungus</name>
    <name type="synonym">Magnaporthe oryzae</name>
    <dbReference type="NCBI Taxonomy" id="242507"/>
    <lineage>
        <taxon>Eukaryota</taxon>
        <taxon>Fungi</taxon>
        <taxon>Dikarya</taxon>
        <taxon>Ascomycota</taxon>
        <taxon>Pezizomycotina</taxon>
        <taxon>Sordariomycetes</taxon>
        <taxon>Sordariomycetidae</taxon>
        <taxon>Magnaporthales</taxon>
        <taxon>Pyriculariaceae</taxon>
        <taxon>Pyricularia</taxon>
    </lineage>
</organism>
<evidence type="ECO:0000313" key="4">
    <source>
        <dbReference type="Proteomes" id="UP000009058"/>
    </source>
</evidence>
<reference evidence="3 4" key="1">
    <citation type="journal article" date="2005" name="Nature">
        <title>The genome sequence of the rice blast fungus Magnaporthe grisea.</title>
        <authorList>
            <person name="Dean R.A."/>
            <person name="Talbot N.J."/>
            <person name="Ebbole D.J."/>
            <person name="Farman M.L."/>
            <person name="Mitchell T.K."/>
            <person name="Orbach M.J."/>
            <person name="Thon M."/>
            <person name="Kulkarni R."/>
            <person name="Xu J.R."/>
            <person name="Pan H."/>
            <person name="Read N.D."/>
            <person name="Lee Y.H."/>
            <person name="Carbone I."/>
            <person name="Brown D."/>
            <person name="Oh Y.Y."/>
            <person name="Donofrio N."/>
            <person name="Jeong J.S."/>
            <person name="Soanes D.M."/>
            <person name="Djonovic S."/>
            <person name="Kolomiets E."/>
            <person name="Rehmeyer C."/>
            <person name="Li W."/>
            <person name="Harding M."/>
            <person name="Kim S."/>
            <person name="Lebrun M.H."/>
            <person name="Bohnert H."/>
            <person name="Coughlan S."/>
            <person name="Butler J."/>
            <person name="Calvo S."/>
            <person name="Ma L.J."/>
            <person name="Nicol R."/>
            <person name="Purcell S."/>
            <person name="Nusbaum C."/>
            <person name="Galagan J.E."/>
            <person name="Birren B.W."/>
        </authorList>
    </citation>
    <scope>NUCLEOTIDE SEQUENCE [LARGE SCALE GENOMIC DNA]</scope>
    <source>
        <strain evidence="4">70-15 / ATCC MYA-4617 / FGSC 8958</strain>
    </source>
</reference>
<dbReference type="HOGENOM" id="CLU_1384405_0_0_1"/>
<sequence>MTHGSHTPDLNLTRDRYNTGNQGFIRPLFRVSPLRRNGRGVGEQENQAISSQRGQPSTANPIPLPSHPHISAPAWTDRIAVSTSSAGNRTTTLRGCKNDLSLKTTNDDDDGFAANTNNAAIFFGPVLRGFNDRVQPQCIAFISARGKDVTFKEHFRLAQELKQLLTDVDKVQGRGNKETARAFGRRLVDKMQAELKR</sequence>
<dbReference type="InParanoid" id="G4N9A3"/>
<feature type="domain" description="BAG" evidence="2">
    <location>
        <begin position="126"/>
        <end position="196"/>
    </location>
</feature>
<dbReference type="VEuPathDB" id="FungiDB:MGG_10042"/>
<feature type="compositionally biased region" description="Polar residues" evidence="1">
    <location>
        <begin position="44"/>
        <end position="60"/>
    </location>
</feature>
<dbReference type="Proteomes" id="UP000009058">
    <property type="component" value="Chromosome 4"/>
</dbReference>
<dbReference type="AlphaFoldDB" id="G4N9A3"/>
<dbReference type="InterPro" id="IPR003103">
    <property type="entry name" value="BAG_domain"/>
</dbReference>
<feature type="region of interest" description="Disordered" evidence="1">
    <location>
        <begin position="35"/>
        <end position="71"/>
    </location>
</feature>
<keyword evidence="4" id="KW-1185">Reference proteome</keyword>
<dbReference type="KEGG" id="mgr:MGG_10042"/>
<dbReference type="GeneID" id="2680999"/>
<accession>G4N9A3</accession>
<dbReference type="OMA" id="MTHGSHT"/>
<protein>
    <recommendedName>
        <fullName evidence="2">BAG domain-containing protein</fullName>
    </recommendedName>
</protein>
<dbReference type="SMR" id="G4N9A3"/>
<dbReference type="Pfam" id="PF02179">
    <property type="entry name" value="BAG"/>
    <property type="match status" value="1"/>
</dbReference>
<proteinExistence type="predicted"/>
<evidence type="ECO:0000256" key="1">
    <source>
        <dbReference type="SAM" id="MobiDB-lite"/>
    </source>
</evidence>